<evidence type="ECO:0000256" key="1">
    <source>
        <dbReference type="SAM" id="Phobius"/>
    </source>
</evidence>
<sequence length="203" mass="22888">MSSKAKLIITVGGNIEVIFTPPYYCVCEAKHSTKRNLQRHIQGCKDRHPCESIEGILKLKLQKTYSRHFKSIDCFLYFFCFLRLFCNPCFICIPCLFCNPYFICILCLFCNPCFICSPCLFCNPYFICILCLFCNPCFIYTPQHHAGSISVHSISSGESTYAESDAVYFIYDESIGESIYAGSDPVSCVNDGSFGGYGYGVTC</sequence>
<evidence type="ECO:0000313" key="4">
    <source>
        <dbReference type="EMBL" id="KAG9062292.1"/>
    </source>
</evidence>
<gene>
    <name evidence="2" type="ORF">KI688_006622</name>
    <name evidence="3" type="ORF">KI688_006623</name>
    <name evidence="4" type="ORF">KI688_006624</name>
    <name evidence="5" type="ORF">KI688_006625</name>
    <name evidence="6" type="ORF">KI688_006626</name>
</gene>
<dbReference type="OrthoDB" id="2467208at2759"/>
<evidence type="ECO:0000313" key="5">
    <source>
        <dbReference type="EMBL" id="KAG9062293.1"/>
    </source>
</evidence>
<dbReference type="EMBL" id="JAHRHY010000020">
    <property type="protein sequence ID" value="KAG9062294.1"/>
    <property type="molecule type" value="Genomic_DNA"/>
</dbReference>
<keyword evidence="7" id="KW-1185">Reference proteome</keyword>
<evidence type="ECO:0000313" key="2">
    <source>
        <dbReference type="EMBL" id="KAG9062290.1"/>
    </source>
</evidence>
<dbReference type="AlphaFoldDB" id="A0A9P8BQV4"/>
<dbReference type="Proteomes" id="UP000707451">
    <property type="component" value="Unassembled WGS sequence"/>
</dbReference>
<name>A0A9P8BQV4_9FUNG</name>
<proteinExistence type="predicted"/>
<dbReference type="EMBL" id="JAHRHY010000020">
    <property type="protein sequence ID" value="KAG9062292.1"/>
    <property type="molecule type" value="Genomic_DNA"/>
</dbReference>
<keyword evidence="1" id="KW-0812">Transmembrane</keyword>
<evidence type="ECO:0000313" key="7">
    <source>
        <dbReference type="Proteomes" id="UP000707451"/>
    </source>
</evidence>
<dbReference type="EMBL" id="JAHRHY010000020">
    <property type="protein sequence ID" value="KAG9062293.1"/>
    <property type="molecule type" value="Genomic_DNA"/>
</dbReference>
<accession>A0A9P8BQV4</accession>
<protein>
    <submittedName>
        <fullName evidence="4">Uncharacterized protein</fullName>
    </submittedName>
</protein>
<evidence type="ECO:0000313" key="6">
    <source>
        <dbReference type="EMBL" id="KAG9062294.1"/>
    </source>
</evidence>
<dbReference type="EMBL" id="JAHRHY010000020">
    <property type="protein sequence ID" value="KAG9062290.1"/>
    <property type="molecule type" value="Genomic_DNA"/>
</dbReference>
<comment type="caution">
    <text evidence="4">The sequence shown here is derived from an EMBL/GenBank/DDBJ whole genome shotgun (WGS) entry which is preliminary data.</text>
</comment>
<organism evidence="4 7">
    <name type="scientific">Linnemannia hyalina</name>
    <dbReference type="NCBI Taxonomy" id="64524"/>
    <lineage>
        <taxon>Eukaryota</taxon>
        <taxon>Fungi</taxon>
        <taxon>Fungi incertae sedis</taxon>
        <taxon>Mucoromycota</taxon>
        <taxon>Mortierellomycotina</taxon>
        <taxon>Mortierellomycetes</taxon>
        <taxon>Mortierellales</taxon>
        <taxon>Mortierellaceae</taxon>
        <taxon>Linnemannia</taxon>
    </lineage>
</organism>
<evidence type="ECO:0000313" key="3">
    <source>
        <dbReference type="EMBL" id="KAG9062291.1"/>
    </source>
</evidence>
<reference evidence="4" key="1">
    <citation type="submission" date="2021-06" db="EMBL/GenBank/DDBJ databases">
        <title>Genome Sequence of Mortierella hyaline Strain SCG-10, a Cold-Adapted, Nitrate-Reducing Fungus Isolated from Soil in Minnesota, USA.</title>
        <authorList>
            <person name="Aldossari N."/>
        </authorList>
    </citation>
    <scope>NUCLEOTIDE SEQUENCE</scope>
    <source>
        <strain evidence="4">SCG-10</strain>
    </source>
</reference>
<dbReference type="EMBL" id="JAHRHY010000020">
    <property type="protein sequence ID" value="KAG9062291.1"/>
    <property type="molecule type" value="Genomic_DNA"/>
</dbReference>
<keyword evidence="1" id="KW-0472">Membrane</keyword>
<feature type="transmembrane region" description="Helical" evidence="1">
    <location>
        <begin position="75"/>
        <end position="103"/>
    </location>
</feature>
<keyword evidence="1" id="KW-1133">Transmembrane helix</keyword>